<reference evidence="1 2" key="1">
    <citation type="submission" date="2019-08" db="EMBL/GenBank/DDBJ databases">
        <title>Genomes of Subsaximicrobium wynnwilliamsii strains.</title>
        <authorList>
            <person name="Bowman J.P."/>
        </authorList>
    </citation>
    <scope>NUCLEOTIDE SEQUENCE [LARGE SCALE GENOMIC DNA]</scope>
    <source>
        <strain evidence="1 2">2-80-2</strain>
    </source>
</reference>
<dbReference type="EMBL" id="VORO01000060">
    <property type="protein sequence ID" value="TXD86437.1"/>
    <property type="molecule type" value="Genomic_DNA"/>
</dbReference>
<keyword evidence="2" id="KW-1185">Reference proteome</keyword>
<dbReference type="OrthoDB" id="9759819at2"/>
<organism evidence="1 2">
    <name type="scientific">Subsaximicrobium wynnwilliamsii</name>
    <dbReference type="NCBI Taxonomy" id="291179"/>
    <lineage>
        <taxon>Bacteria</taxon>
        <taxon>Pseudomonadati</taxon>
        <taxon>Bacteroidota</taxon>
        <taxon>Flavobacteriia</taxon>
        <taxon>Flavobacteriales</taxon>
        <taxon>Flavobacteriaceae</taxon>
        <taxon>Subsaximicrobium</taxon>
    </lineage>
</organism>
<gene>
    <name evidence="1" type="ORF">ESY86_20190</name>
</gene>
<accession>A0A5C6ZAG9</accession>
<protein>
    <submittedName>
        <fullName evidence="1">Uncharacterized protein</fullName>
    </submittedName>
</protein>
<dbReference type="Proteomes" id="UP000321578">
    <property type="component" value="Unassembled WGS sequence"/>
</dbReference>
<evidence type="ECO:0000313" key="2">
    <source>
        <dbReference type="Proteomes" id="UP000321578"/>
    </source>
</evidence>
<sequence>MNKDNIPNNIQSVIHRIKFIDMLYSNRVNFQGPLNYNLEYDFHPFQHFYSTINYLLLTCLDTLSEKEKFEDFDIWVKKENNLERDQILENFDSNKLNYKELTQNLYSKYKEKHGIVKSIRNFVFNELKTETRVKLFNSISVIKYSKIKGKEVKQEIIDDNKIFKYLLDVRNKFTHSAFIFAGWDDNSPMIGAPTNFMLWDGKIGNVSQNWTKVEQTKFTYKNVTLKGWPYIIREVLADYIYDKYKIDISLKTIKLKEYRGEYNFDLLWSEYDKILLAKREDGKNIFVGGSAFKSAKEAIYFMDCKVGDAIKLDNPSKYGIKSGDVYLLEFSKYKYLNPVNDLIGTVISESGKKYFVRYNKPERMFLFSQVFGSTWACREIEDTDYLTILDRALLAINDNEKAEGN</sequence>
<proteinExistence type="predicted"/>
<name>A0A5C6ZAG9_9FLAO</name>
<dbReference type="AlphaFoldDB" id="A0A5C6ZAG9"/>
<dbReference type="RefSeq" id="WP_147088509.1">
    <property type="nucleotide sequence ID" value="NZ_VORM01000059.1"/>
</dbReference>
<evidence type="ECO:0000313" key="1">
    <source>
        <dbReference type="EMBL" id="TXD86437.1"/>
    </source>
</evidence>
<comment type="caution">
    <text evidence="1">The sequence shown here is derived from an EMBL/GenBank/DDBJ whole genome shotgun (WGS) entry which is preliminary data.</text>
</comment>